<evidence type="ECO:0000256" key="4">
    <source>
        <dbReference type="ARBA" id="ARBA00023004"/>
    </source>
</evidence>
<dbReference type="InterPro" id="IPR037207">
    <property type="entry name" value="Nuop51_4Fe4S-bd_sf"/>
</dbReference>
<dbReference type="SUPFAM" id="SSF54862">
    <property type="entry name" value="4Fe-4S ferredoxins"/>
    <property type="match status" value="1"/>
</dbReference>
<dbReference type="Pfam" id="PF10531">
    <property type="entry name" value="SLBB"/>
    <property type="match status" value="1"/>
</dbReference>
<dbReference type="SUPFAM" id="SSF142019">
    <property type="entry name" value="Nqo1 FMN-binding domain-like"/>
    <property type="match status" value="1"/>
</dbReference>
<dbReference type="CDD" id="cd02980">
    <property type="entry name" value="TRX_Fd_family"/>
    <property type="match status" value="1"/>
</dbReference>
<feature type="domain" description="4Fe-4S ferredoxin-type" evidence="6">
    <location>
        <begin position="571"/>
        <end position="598"/>
    </location>
</feature>
<keyword evidence="2" id="KW-0004">4Fe-4S</keyword>
<dbReference type="Gene3D" id="6.10.250.1450">
    <property type="match status" value="1"/>
</dbReference>
<keyword evidence="4" id="KW-0408">Iron</keyword>
<comment type="similarity">
    <text evidence="1">Belongs to the complex I 51 kDa subunit family.</text>
</comment>
<dbReference type="EMBL" id="FXUF01000002">
    <property type="protein sequence ID" value="SMP45408.1"/>
    <property type="molecule type" value="Genomic_DNA"/>
</dbReference>
<keyword evidence="8" id="KW-1185">Reference proteome</keyword>
<dbReference type="GO" id="GO:0051539">
    <property type="term" value="F:4 iron, 4 sulfur cluster binding"/>
    <property type="evidence" value="ECO:0007669"/>
    <property type="project" value="UniProtKB-KW"/>
</dbReference>
<dbReference type="InterPro" id="IPR019554">
    <property type="entry name" value="Soluble_ligand-bd"/>
</dbReference>
<dbReference type="Pfam" id="PF01257">
    <property type="entry name" value="2Fe-2S_thioredx"/>
    <property type="match status" value="1"/>
</dbReference>
<dbReference type="PROSITE" id="PS51379">
    <property type="entry name" value="4FE4S_FER_2"/>
    <property type="match status" value="2"/>
</dbReference>
<dbReference type="Proteomes" id="UP001158066">
    <property type="component" value="Unassembled WGS sequence"/>
</dbReference>
<name>A0AA45WUW4_9CLOT</name>
<feature type="domain" description="4Fe-4S ferredoxin-type" evidence="6">
    <location>
        <begin position="540"/>
        <end position="569"/>
    </location>
</feature>
<dbReference type="PROSITE" id="PS00645">
    <property type="entry name" value="COMPLEX1_51K_2"/>
    <property type="match status" value="1"/>
</dbReference>
<evidence type="ECO:0000256" key="1">
    <source>
        <dbReference type="ARBA" id="ARBA00007523"/>
    </source>
</evidence>
<keyword evidence="5" id="KW-0411">Iron-sulfur</keyword>
<evidence type="ECO:0000256" key="2">
    <source>
        <dbReference type="ARBA" id="ARBA00022485"/>
    </source>
</evidence>
<dbReference type="PANTHER" id="PTHR43578">
    <property type="entry name" value="NADH-QUINONE OXIDOREDUCTASE SUBUNIT F"/>
    <property type="match status" value="1"/>
</dbReference>
<dbReference type="InterPro" id="IPR017900">
    <property type="entry name" value="4Fe4S_Fe_S_CS"/>
</dbReference>
<reference evidence="7" key="1">
    <citation type="submission" date="2017-05" db="EMBL/GenBank/DDBJ databases">
        <authorList>
            <person name="Varghese N."/>
            <person name="Submissions S."/>
        </authorList>
    </citation>
    <scope>NUCLEOTIDE SEQUENCE</scope>
    <source>
        <strain evidence="7">Su22</strain>
    </source>
</reference>
<evidence type="ECO:0000259" key="6">
    <source>
        <dbReference type="PROSITE" id="PS51379"/>
    </source>
</evidence>
<dbReference type="RefSeq" id="WP_283408207.1">
    <property type="nucleotide sequence ID" value="NZ_FXUF01000002.1"/>
</dbReference>
<dbReference type="GO" id="GO:0046872">
    <property type="term" value="F:metal ion binding"/>
    <property type="evidence" value="ECO:0007669"/>
    <property type="project" value="UniProtKB-KW"/>
</dbReference>
<dbReference type="SUPFAM" id="SSF142984">
    <property type="entry name" value="Nqo1 middle domain-like"/>
    <property type="match status" value="1"/>
</dbReference>
<dbReference type="InterPro" id="IPR017896">
    <property type="entry name" value="4Fe4S_Fe-S-bd"/>
</dbReference>
<dbReference type="FunFam" id="3.40.50.11540:FF:000001">
    <property type="entry name" value="NADH dehydrogenase [ubiquinone] flavoprotein 1, mitochondrial"/>
    <property type="match status" value="1"/>
</dbReference>
<dbReference type="PANTHER" id="PTHR43578:SF3">
    <property type="entry name" value="NADH-QUINONE OXIDOREDUCTASE SUBUNIT F"/>
    <property type="match status" value="1"/>
</dbReference>
<dbReference type="Pfam" id="PF00037">
    <property type="entry name" value="Fer4"/>
    <property type="match status" value="2"/>
</dbReference>
<dbReference type="Pfam" id="PF10589">
    <property type="entry name" value="NADH_4Fe-4S"/>
    <property type="match status" value="1"/>
</dbReference>
<dbReference type="GO" id="GO:0010181">
    <property type="term" value="F:FMN binding"/>
    <property type="evidence" value="ECO:0007669"/>
    <property type="project" value="InterPro"/>
</dbReference>
<dbReference type="SUPFAM" id="SSF140490">
    <property type="entry name" value="Nqo1C-terminal domain-like"/>
    <property type="match status" value="1"/>
</dbReference>
<comment type="caution">
    <text evidence="7">The sequence shown here is derived from an EMBL/GenBank/DDBJ whole genome shotgun (WGS) entry which is preliminary data.</text>
</comment>
<dbReference type="SUPFAM" id="SSF52833">
    <property type="entry name" value="Thioredoxin-like"/>
    <property type="match status" value="1"/>
</dbReference>
<dbReference type="Gene3D" id="3.40.50.11540">
    <property type="entry name" value="NADH-ubiquinone oxidoreductase 51kDa subunit"/>
    <property type="match status" value="1"/>
</dbReference>
<dbReference type="InterPro" id="IPR036249">
    <property type="entry name" value="Thioredoxin-like_sf"/>
</dbReference>
<dbReference type="NCBIfam" id="NF010120">
    <property type="entry name" value="PRK13596.1"/>
    <property type="match status" value="1"/>
</dbReference>
<evidence type="ECO:0000256" key="3">
    <source>
        <dbReference type="ARBA" id="ARBA00022723"/>
    </source>
</evidence>
<dbReference type="InterPro" id="IPR019575">
    <property type="entry name" value="Nuop51_4Fe4S-bd"/>
</dbReference>
<dbReference type="Gene3D" id="3.10.20.600">
    <property type="match status" value="1"/>
</dbReference>
<dbReference type="Gene3D" id="1.20.1440.230">
    <property type="entry name" value="NADH-ubiquinone oxidoreductase 51kDa subunit, iron-sulphur binding domain"/>
    <property type="match status" value="1"/>
</dbReference>
<organism evidence="7 8">
    <name type="scientific">Anoxynatronum buryatiense</name>
    <dbReference type="NCBI Taxonomy" id="489973"/>
    <lineage>
        <taxon>Bacteria</taxon>
        <taxon>Bacillati</taxon>
        <taxon>Bacillota</taxon>
        <taxon>Clostridia</taxon>
        <taxon>Eubacteriales</taxon>
        <taxon>Clostridiaceae</taxon>
        <taxon>Anoxynatronum</taxon>
    </lineage>
</organism>
<accession>A0AA45WUW4</accession>
<dbReference type="Gene3D" id="3.30.70.20">
    <property type="match status" value="1"/>
</dbReference>
<dbReference type="PROSITE" id="PS00198">
    <property type="entry name" value="4FE4S_FER_1"/>
    <property type="match status" value="1"/>
</dbReference>
<dbReference type="PROSITE" id="PS51257">
    <property type="entry name" value="PROKAR_LIPOPROTEIN"/>
    <property type="match status" value="1"/>
</dbReference>
<evidence type="ECO:0000313" key="7">
    <source>
        <dbReference type="EMBL" id="SMP45408.1"/>
    </source>
</evidence>
<dbReference type="SMART" id="SM00928">
    <property type="entry name" value="NADH_4Fe-4S"/>
    <property type="match status" value="1"/>
</dbReference>
<dbReference type="Pfam" id="PF01512">
    <property type="entry name" value="Complex1_51K"/>
    <property type="match status" value="1"/>
</dbReference>
<dbReference type="Gene3D" id="3.40.30.10">
    <property type="entry name" value="Glutaredoxin"/>
    <property type="match status" value="1"/>
</dbReference>
<keyword evidence="3" id="KW-0479">Metal-binding</keyword>
<dbReference type="InterPro" id="IPR037225">
    <property type="entry name" value="Nuo51_FMN-bd_sf"/>
</dbReference>
<dbReference type="InterPro" id="IPR001949">
    <property type="entry name" value="NADH-UbQ_OxRdtase_51kDa_CS"/>
</dbReference>
<evidence type="ECO:0000256" key="5">
    <source>
        <dbReference type="ARBA" id="ARBA00023014"/>
    </source>
</evidence>
<sequence>MDLYRSHVLVCGGTGCVSSESMKIIESFETELAKHNIEKEIKVVKTGCFGLCEAGPIVIVYPEGAFYSMIKVSDVPLIVEEHLLKGRIVTDLLYKDHTTDETMNSIDDVGFYKKQQRVALRNCGVINPEIIEEYIAYDGYQALAKVLTEMTPDEVVDIIKRSGLRGRGGGGFPTGLKWEFTQKAPGDIKYVACNADEGDPGAFMDRSVLEGDPHAIVEAMTIAGYAVGACKGFVYVRAEYPIAVKRLQIAIDQAKENGLLGDDIFGTGYGFDMEIRLGAGAFVCGEETALIASIEGKRGMPKVRPPFPAIKGIFDKPTLLNNVETFANITQIILKGADWFAGIGTEKSKGTKVFALAGKINNTGLLEIPMGTTLRETIYEVGGGIPNGKAFKAVQTGGPSGGCIPAEYLDTPIDYDNLISLGSMMGSGGMIVLDEDNCMVDVARFFLDFTEEESCGKCTPCREGTKRMHELLDKIVEGKGTMDDVAKLETLAKTIKGASLCGLGQTAPNPVLSTLKYFRHEYEAHVNDKKCPAGVCQALLQYLVIDDLCKKCGICAAKCPVNCISGVKGKEIYHIDQERCIKCGACLVACPFKAIKKG</sequence>
<dbReference type="FunFam" id="1.20.1440.230:FF:000001">
    <property type="entry name" value="Mitochondrial NADH dehydrogenase flavoprotein 1"/>
    <property type="match status" value="1"/>
</dbReference>
<proteinExistence type="inferred from homology"/>
<dbReference type="AlphaFoldDB" id="A0AA45WUW4"/>
<dbReference type="InterPro" id="IPR011538">
    <property type="entry name" value="Nuo51_FMN-bd"/>
</dbReference>
<evidence type="ECO:0000313" key="8">
    <source>
        <dbReference type="Proteomes" id="UP001158066"/>
    </source>
</evidence>
<protein>
    <submittedName>
        <fullName evidence="7">NAD(P)-dependent iron-only hydrogenase diaphorase component flavoprotein</fullName>
    </submittedName>
</protein>
<gene>
    <name evidence="7" type="ORF">SAMN06296020_102304</name>
</gene>
<dbReference type="GO" id="GO:0008137">
    <property type="term" value="F:NADH dehydrogenase (ubiquinone) activity"/>
    <property type="evidence" value="ECO:0007669"/>
    <property type="project" value="InterPro"/>
</dbReference>